<dbReference type="CDD" id="cd16900">
    <property type="entry name" value="endolysin_R21-like"/>
    <property type="match status" value="1"/>
</dbReference>
<proteinExistence type="inferred from homology"/>
<dbReference type="PANTHER" id="PTHR38107:SF3">
    <property type="entry name" value="LYSOZYME RRRD-RELATED"/>
    <property type="match status" value="1"/>
</dbReference>
<evidence type="ECO:0000256" key="6">
    <source>
        <dbReference type="RuleBase" id="RU003788"/>
    </source>
</evidence>
<dbReference type="Pfam" id="PF00959">
    <property type="entry name" value="Phage_lysozyme"/>
    <property type="match status" value="1"/>
</dbReference>
<protein>
    <recommendedName>
        <fullName evidence="6">Lysozyme</fullName>
        <ecNumber evidence="6">3.2.1.17</ecNumber>
    </recommendedName>
</protein>
<dbReference type="HAMAP" id="MF_04110">
    <property type="entry name" value="ENDOLYSIN_T4"/>
    <property type="match status" value="1"/>
</dbReference>
<keyword evidence="4 6" id="KW-0378">Hydrolase</keyword>
<keyword evidence="3 6" id="KW-0081">Bacteriolytic enzyme</keyword>
<comment type="catalytic activity">
    <reaction evidence="1 6">
        <text>Hydrolysis of (1-&gt;4)-beta-linkages between N-acetylmuramic acid and N-acetyl-D-glucosamine residues in a peptidoglycan and between N-acetyl-D-glucosamine residues in chitodextrins.</text>
        <dbReference type="EC" id="3.2.1.17"/>
    </reaction>
</comment>
<keyword evidence="5 6" id="KW-0326">Glycosidase</keyword>
<evidence type="ECO:0000256" key="2">
    <source>
        <dbReference type="ARBA" id="ARBA00022529"/>
    </source>
</evidence>
<dbReference type="SUPFAM" id="SSF53955">
    <property type="entry name" value="Lysozyme-like"/>
    <property type="match status" value="1"/>
</dbReference>
<evidence type="ECO:0000256" key="4">
    <source>
        <dbReference type="ARBA" id="ARBA00022801"/>
    </source>
</evidence>
<evidence type="ECO:0000256" key="5">
    <source>
        <dbReference type="ARBA" id="ARBA00023295"/>
    </source>
</evidence>
<keyword evidence="2 6" id="KW-0929">Antimicrobial</keyword>
<reference evidence="7 8" key="1">
    <citation type="submission" date="2024-06" db="EMBL/GenBank/DDBJ databases">
        <title>Genomics of switchgrass bacterial isolates.</title>
        <authorList>
            <person name="Shade A."/>
        </authorList>
    </citation>
    <scope>NUCLEOTIDE SEQUENCE [LARGE SCALE GENOMIC DNA]</scope>
    <source>
        <strain evidence="7 8">PvP084</strain>
    </source>
</reference>
<sequence>MSRLTKRTVLGGLVATALGVAAISQVGTEEGLRLRTYKDTVGVNTYCYGETKGAVWGATYTKAQCDALLLKRIDEFANKVESCVKQPMTDKTEIAFVSFAYNIGQAGFCKSTTVRLYNQGRKVEACNAMMAWTKQKELIGRRTREKNLCLEGVK</sequence>
<evidence type="ECO:0000313" key="7">
    <source>
        <dbReference type="EMBL" id="MET3870089.1"/>
    </source>
</evidence>
<dbReference type="InterPro" id="IPR051018">
    <property type="entry name" value="Bacteriophage_GH24"/>
</dbReference>
<dbReference type="PANTHER" id="PTHR38107">
    <property type="match status" value="1"/>
</dbReference>
<dbReference type="InterPro" id="IPR023347">
    <property type="entry name" value="Lysozyme_dom_sf"/>
</dbReference>
<dbReference type="InterPro" id="IPR002196">
    <property type="entry name" value="Glyco_hydro_24"/>
</dbReference>
<keyword evidence="8" id="KW-1185">Reference proteome</keyword>
<evidence type="ECO:0000313" key="8">
    <source>
        <dbReference type="Proteomes" id="UP001549119"/>
    </source>
</evidence>
<comment type="similarity">
    <text evidence="6">Belongs to the glycosyl hydrolase 24 family.</text>
</comment>
<name>A0ABV2NU65_9HYPH</name>
<dbReference type="EC" id="3.2.1.17" evidence="6"/>
<dbReference type="RefSeq" id="WP_209651201.1">
    <property type="nucleotide sequence ID" value="NZ_JBEPNV010000005.1"/>
</dbReference>
<dbReference type="Proteomes" id="UP001549119">
    <property type="component" value="Unassembled WGS sequence"/>
</dbReference>
<accession>A0ABV2NU65</accession>
<dbReference type="InterPro" id="IPR023346">
    <property type="entry name" value="Lysozyme-like_dom_sf"/>
</dbReference>
<organism evidence="7 8">
    <name type="scientific">Methylobacterium radiotolerans</name>
    <dbReference type="NCBI Taxonomy" id="31998"/>
    <lineage>
        <taxon>Bacteria</taxon>
        <taxon>Pseudomonadati</taxon>
        <taxon>Pseudomonadota</taxon>
        <taxon>Alphaproteobacteria</taxon>
        <taxon>Hyphomicrobiales</taxon>
        <taxon>Methylobacteriaceae</taxon>
        <taxon>Methylobacterium</taxon>
    </lineage>
</organism>
<evidence type="ECO:0000256" key="3">
    <source>
        <dbReference type="ARBA" id="ARBA00022638"/>
    </source>
</evidence>
<gene>
    <name evidence="7" type="ORF">ABIC20_007474</name>
</gene>
<dbReference type="EMBL" id="JBEPNW010000008">
    <property type="protein sequence ID" value="MET3870089.1"/>
    <property type="molecule type" value="Genomic_DNA"/>
</dbReference>
<dbReference type="Gene3D" id="1.10.530.40">
    <property type="match status" value="1"/>
</dbReference>
<comment type="caution">
    <text evidence="7">The sequence shown here is derived from an EMBL/GenBank/DDBJ whole genome shotgun (WGS) entry which is preliminary data.</text>
</comment>
<evidence type="ECO:0000256" key="1">
    <source>
        <dbReference type="ARBA" id="ARBA00000632"/>
    </source>
</evidence>
<dbReference type="GO" id="GO:0003796">
    <property type="term" value="F:lysozyme activity"/>
    <property type="evidence" value="ECO:0007669"/>
    <property type="project" value="UniProtKB-EC"/>
</dbReference>
<dbReference type="InterPro" id="IPR034690">
    <property type="entry name" value="Endolysin_T4_type"/>
</dbReference>